<organism evidence="3 4">
    <name type="scientific">Prevotella amnii DNF00058</name>
    <dbReference type="NCBI Taxonomy" id="1401066"/>
    <lineage>
        <taxon>Bacteria</taxon>
        <taxon>Pseudomonadati</taxon>
        <taxon>Bacteroidota</taxon>
        <taxon>Bacteroidia</taxon>
        <taxon>Bacteroidales</taxon>
        <taxon>Prevotellaceae</taxon>
        <taxon>Prevotella</taxon>
    </lineage>
</organism>
<keyword evidence="4" id="KW-1185">Reference proteome</keyword>
<dbReference type="OrthoDB" id="1047854at2"/>
<feature type="coiled-coil region" evidence="1">
    <location>
        <begin position="19"/>
        <end position="149"/>
    </location>
</feature>
<proteinExistence type="predicted"/>
<evidence type="ECO:0000313" key="3">
    <source>
        <dbReference type="EMBL" id="KGF51561.1"/>
    </source>
</evidence>
<gene>
    <name evidence="3" type="ORF">HMPREF9302_06870</name>
</gene>
<evidence type="ECO:0000256" key="2">
    <source>
        <dbReference type="SAM" id="MobiDB-lite"/>
    </source>
</evidence>
<keyword evidence="1" id="KW-0175">Coiled coil</keyword>
<feature type="compositionally biased region" description="Low complexity" evidence="2">
    <location>
        <begin position="758"/>
        <end position="767"/>
    </location>
</feature>
<feature type="coiled-coil region" evidence="1">
    <location>
        <begin position="1019"/>
        <end position="1049"/>
    </location>
</feature>
<feature type="coiled-coil region" evidence="1">
    <location>
        <begin position="571"/>
        <end position="612"/>
    </location>
</feature>
<dbReference type="Proteomes" id="UP000029614">
    <property type="component" value="Unassembled WGS sequence"/>
</dbReference>
<dbReference type="RefSeq" id="WP_036855964.1">
    <property type="nucleotide sequence ID" value="NZ_JRNU01000034.1"/>
</dbReference>
<evidence type="ECO:0000256" key="1">
    <source>
        <dbReference type="SAM" id="Coils"/>
    </source>
</evidence>
<dbReference type="EMBL" id="JRNU01000034">
    <property type="protein sequence ID" value="KGF51561.1"/>
    <property type="molecule type" value="Genomic_DNA"/>
</dbReference>
<reference evidence="3 4" key="1">
    <citation type="submission" date="2014-07" db="EMBL/GenBank/DDBJ databases">
        <authorList>
            <person name="McCorrison J."/>
            <person name="Sanka R."/>
            <person name="Torralba M."/>
            <person name="Gillis M."/>
            <person name="Haft D.H."/>
            <person name="Methe B."/>
            <person name="Sutton G."/>
            <person name="Nelson K.E."/>
        </authorList>
    </citation>
    <scope>NUCLEOTIDE SEQUENCE [LARGE SCALE GENOMIC DNA]</scope>
    <source>
        <strain evidence="3 4">DNF00058</strain>
    </source>
</reference>
<accession>A0A096AXW6</accession>
<feature type="coiled-coil region" evidence="1">
    <location>
        <begin position="845"/>
        <end position="872"/>
    </location>
</feature>
<sequence length="1348" mass="148531">MANKHLSEDEIQYTIDVRTAKAQQEIHKLETQSASLRNENKQRLQQMIKLEASGKKETDQYKKLSASYRDAGKQIKELSSRIQEQTRSLDTNAMTMSQLRKQSKSLQQELDNVSKSLNPTQYEALESRLKTVNARMAELRQNAKNFKELASSDGYNEFFLGQVAVKGIEVAVGWGKKLLGTLSDTIDKSIELAESADGITHAFEKIGTADYLQELRSATKNTVSDIELMKAAVKAKDFRIPLEDLGKYLSFAQLKAQQTGQELDYMVDSIVTGLGRQSPQILDNLGLSAAEIKEQTKETGDFMKGVANIVEKNLAQAGKTYISAADRATQRTVDLQNAQLALGKALLPIKEEFSDIYGQIQVGTIKAIKYLVDHRETLVLLTKAVILLTATYAAYTAGQKLSYLWSLRAVAVSKLKAAAAAVENAMLQLSVLRHAVLNKTMTTSIALQKAFNIVLKLSPWGLVFGAITLVVGALLMFNKRADAATVAQKHLNDIQSEASRKTEEERIKIEMLTKRIHDHSLSLKERQDAIVALQKIVPNYTAKLSREGQVYDENTRALTRYLNALKEKALLEGAQSAIKELGKQKAELLIKQRQQEKDLKKMKQEQANFTKNNAGRPQTSQGNVAPGQVYAASGYSAEVSTISRQLKDTVEKIKVIDTSLDAIGKEFGEKLFSTYNSGGGANVGTVGATLDLINQKIEALKAKRLTIKVGDTKELKAIDAQIAQLEKRKSQLEYSSGGGKGGKEGKASSKSKGVDPDSIASRNFSSSRQSSLDAANAAYQKDVNNLNMSLAQKKISQEQYDIYTSALNTQHATNLLTIEQNYYTKSTQMAFKDAAKKKELETGQSKNVAQAKQKLEEARIAAEEKYQGVMTQLIDQGKVQQTLTLEQERDAKLEVLRGYYDTALQLAQQSGEDESAVDAAYKQARLNILSEYNDKQLAKIKEFEQQKAQARQEYGLDTFEDQLAARRKKIDEDFAKGVLTEQQHQQALTNLDQQSEQHRLQIRQQYGLATQQELYNAELEMLQLHLQNKEISQQEYEEAVKNLKIQKAKEAFDYYANLASGAVKALQDAEIANVDAKYDAEIEAARNAGKDTTDIEKKKAEEKLNIQKKYADVNFAIQAAQIIASTASAVAKTFAELGYPAGIPAAILMSITGTAQLALAYAERQKVKRMTLSGASGSASASGARVATGLESGGSIDIEREQDGKLFHAAYDPNRRGFINKPTVIVGEGGYGHSKEWVASNAAVENPTVAPIIDIIDRAQRAGKIRTLDMNKFLIQQASGRASGGHIIPTTSDVRGIAQDPLQNSLIKRLTDVLDSISTNGIAASVALNELEQKQQLRDKARKYGSKS</sequence>
<feature type="region of interest" description="Disordered" evidence="2">
    <location>
        <begin position="731"/>
        <end position="767"/>
    </location>
</feature>
<protein>
    <submittedName>
        <fullName evidence="3">2-oxoacid:ferredoxin oxidoreductase subunit delta</fullName>
    </submittedName>
</protein>
<name>A0A096AXW6_9BACT</name>
<comment type="caution">
    <text evidence="3">The sequence shown here is derived from an EMBL/GenBank/DDBJ whole genome shotgun (WGS) entry which is preliminary data.</text>
</comment>
<evidence type="ECO:0000313" key="4">
    <source>
        <dbReference type="Proteomes" id="UP000029614"/>
    </source>
</evidence>
<feature type="compositionally biased region" description="Basic and acidic residues" evidence="2">
    <location>
        <begin position="741"/>
        <end position="755"/>
    </location>
</feature>